<gene>
    <name evidence="1" type="ORF">SAMN05444271_1482</name>
</gene>
<dbReference type="KEGG" id="hae:halTADL_1029"/>
<keyword evidence="2" id="KW-1185">Reference proteome</keyword>
<protein>
    <recommendedName>
        <fullName evidence="3">Preprotein translocase subunit SecD</fullName>
    </recommendedName>
</protein>
<dbReference type="STRING" id="1073996.SAMN05444271_1482"/>
<dbReference type="AlphaFoldDB" id="A0A1H6XYF2"/>
<dbReference type="GeneID" id="35001843"/>
<dbReference type="EMBL" id="FNYR01000048">
    <property type="protein sequence ID" value="SEJ32644.1"/>
    <property type="molecule type" value="Genomic_DNA"/>
</dbReference>
<organism evidence="1 2">
    <name type="scientific">Halohasta litchfieldiae</name>
    <dbReference type="NCBI Taxonomy" id="1073996"/>
    <lineage>
        <taxon>Archaea</taxon>
        <taxon>Methanobacteriati</taxon>
        <taxon>Methanobacteriota</taxon>
        <taxon>Stenosarchaea group</taxon>
        <taxon>Halobacteria</taxon>
        <taxon>Halobacteriales</taxon>
        <taxon>Haloferacaceae</taxon>
        <taxon>Halohasta</taxon>
    </lineage>
</organism>
<sequence>MTLTRRRVVLCCGTAGVAGIAGCLGSVGENGDSPTGESTTEFTDINTTVDFRATLHLGTERLLFTASDIASIGAVSVSERMGPTVPVELTSDGTTGVTETAETVRLDETYGNAEIAIMLDGEELNRFGIAPSLASEMAAGEWDGSFILTFESRTQAETFHDRLTDTDSPSREAT</sequence>
<evidence type="ECO:0000313" key="1">
    <source>
        <dbReference type="EMBL" id="SEJ32644.1"/>
    </source>
</evidence>
<dbReference type="Proteomes" id="UP000198888">
    <property type="component" value="Unassembled WGS sequence"/>
</dbReference>
<evidence type="ECO:0000313" key="2">
    <source>
        <dbReference type="Proteomes" id="UP000198888"/>
    </source>
</evidence>
<accession>A0A2H4Q0D1</accession>
<reference evidence="1 2" key="1">
    <citation type="submission" date="2016-10" db="EMBL/GenBank/DDBJ databases">
        <authorList>
            <person name="de Groot N.N."/>
        </authorList>
    </citation>
    <scope>NUCLEOTIDE SEQUENCE [LARGE SCALE GENOMIC DNA]</scope>
    <source>
        <strain evidence="1 2">DSM 22187</strain>
    </source>
</reference>
<name>A0A1H6XYF2_9EURY</name>
<evidence type="ECO:0008006" key="3">
    <source>
        <dbReference type="Google" id="ProtNLM"/>
    </source>
</evidence>
<accession>A0A1H6XYF2</accession>
<proteinExistence type="predicted"/>
<dbReference type="RefSeq" id="WP_143054194.1">
    <property type="nucleotide sequence ID" value="NZ_CP024845.1"/>
</dbReference>
<dbReference type="PROSITE" id="PS51257">
    <property type="entry name" value="PROKAR_LIPOPROTEIN"/>
    <property type="match status" value="1"/>
</dbReference>
<dbReference type="OrthoDB" id="346454at2157"/>